<evidence type="ECO:0000256" key="4">
    <source>
        <dbReference type="ARBA" id="ARBA00022475"/>
    </source>
</evidence>
<evidence type="ECO:0000259" key="16">
    <source>
        <dbReference type="PROSITE" id="PS50835"/>
    </source>
</evidence>
<keyword evidence="11" id="KW-0472">Membrane</keyword>
<dbReference type="Gene3D" id="2.60.40.10">
    <property type="entry name" value="Immunoglobulins"/>
    <property type="match status" value="1"/>
</dbReference>
<evidence type="ECO:0000256" key="5">
    <source>
        <dbReference type="ARBA" id="ARBA00022692"/>
    </source>
</evidence>
<dbReference type="FunFam" id="2.60.40.10:FF:000298">
    <property type="entry name" value="Nectin cell adhesion molecule 3"/>
    <property type="match status" value="1"/>
</dbReference>
<comment type="caution">
    <text evidence="17">The sequence shown here is derived from an EMBL/GenBank/DDBJ whole genome shotgun (WGS) entry which is preliminary data.</text>
</comment>
<evidence type="ECO:0000256" key="11">
    <source>
        <dbReference type="ARBA" id="ARBA00023136"/>
    </source>
</evidence>
<evidence type="ECO:0000313" key="17">
    <source>
        <dbReference type="EMBL" id="KAL0174296.1"/>
    </source>
</evidence>
<feature type="non-terminal residue" evidence="17">
    <location>
        <position position="1"/>
    </location>
</feature>
<evidence type="ECO:0000256" key="9">
    <source>
        <dbReference type="ARBA" id="ARBA00022949"/>
    </source>
</evidence>
<dbReference type="InterPro" id="IPR051427">
    <property type="entry name" value="Nectin/Nectin-like"/>
</dbReference>
<name>A0ABD0PKT8_CIRMR</name>
<dbReference type="GO" id="GO:0007155">
    <property type="term" value="P:cell adhesion"/>
    <property type="evidence" value="ECO:0007669"/>
    <property type="project" value="UniProtKB-KW"/>
</dbReference>
<protein>
    <recommendedName>
        <fullName evidence="15">Nectin cell adhesion molecule 3</fullName>
    </recommendedName>
</protein>
<evidence type="ECO:0000256" key="2">
    <source>
        <dbReference type="ARBA" id="ARBA00004536"/>
    </source>
</evidence>
<evidence type="ECO:0000256" key="13">
    <source>
        <dbReference type="ARBA" id="ARBA00023180"/>
    </source>
</evidence>
<proteinExistence type="inferred from homology"/>
<feature type="domain" description="Ig-like" evidence="16">
    <location>
        <begin position="2"/>
        <end position="91"/>
    </location>
</feature>
<keyword evidence="10" id="KW-1133">Transmembrane helix</keyword>
<keyword evidence="14" id="KW-0393">Immunoglobulin domain</keyword>
<keyword evidence="7" id="KW-0677">Repeat</keyword>
<comment type="subcellular location">
    <subcellularLocation>
        <location evidence="2">Cell junction</location>
        <location evidence="2">Adherens junction</location>
    </subcellularLocation>
    <subcellularLocation>
        <location evidence="1">Cell membrane</location>
        <topology evidence="1">Single-pass membrane protein</topology>
    </subcellularLocation>
</comment>
<evidence type="ECO:0000256" key="12">
    <source>
        <dbReference type="ARBA" id="ARBA00023157"/>
    </source>
</evidence>
<feature type="non-terminal residue" evidence="17">
    <location>
        <position position="99"/>
    </location>
</feature>
<dbReference type="PROSITE" id="PS50835">
    <property type="entry name" value="IG_LIKE"/>
    <property type="match status" value="1"/>
</dbReference>
<evidence type="ECO:0000256" key="15">
    <source>
        <dbReference type="ARBA" id="ARBA00082570"/>
    </source>
</evidence>
<reference evidence="17 18" key="1">
    <citation type="submission" date="2024-05" db="EMBL/GenBank/DDBJ databases">
        <title>Genome sequencing and assembly of Indian major carp, Cirrhinus mrigala (Hamilton, 1822).</title>
        <authorList>
            <person name="Mohindra V."/>
            <person name="Chowdhury L.M."/>
            <person name="Lal K."/>
            <person name="Jena J.K."/>
        </authorList>
    </citation>
    <scope>NUCLEOTIDE SEQUENCE [LARGE SCALE GENOMIC DNA]</scope>
    <source>
        <strain evidence="17">CM1030</strain>
        <tissue evidence="17">Blood</tissue>
    </source>
</reference>
<accession>A0ABD0PKT8</accession>
<sequence>EPKVYVSPGSSSLLDGHGETLVATCTAERGRPAAEVFWESDLPGRTAADTQLEPEGTTTTLVQYVWAPTRDAFGRSLSCVVRHPALSKDFRIPYRLNVL</sequence>
<dbReference type="Proteomes" id="UP001529510">
    <property type="component" value="Unassembled WGS sequence"/>
</dbReference>
<dbReference type="GO" id="GO:0005886">
    <property type="term" value="C:plasma membrane"/>
    <property type="evidence" value="ECO:0007669"/>
    <property type="project" value="UniProtKB-SubCell"/>
</dbReference>
<dbReference type="InterPro" id="IPR013162">
    <property type="entry name" value="CD80_C2-set"/>
</dbReference>
<dbReference type="PANTHER" id="PTHR23277:SF12">
    <property type="entry name" value="NECTIN-3"/>
    <property type="match status" value="1"/>
</dbReference>
<dbReference type="InterPro" id="IPR036179">
    <property type="entry name" value="Ig-like_dom_sf"/>
</dbReference>
<evidence type="ECO:0000256" key="7">
    <source>
        <dbReference type="ARBA" id="ARBA00022737"/>
    </source>
</evidence>
<dbReference type="GO" id="GO:0005912">
    <property type="term" value="C:adherens junction"/>
    <property type="evidence" value="ECO:0007669"/>
    <property type="project" value="UniProtKB-SubCell"/>
</dbReference>
<keyword evidence="4" id="KW-1003">Cell membrane</keyword>
<organism evidence="17 18">
    <name type="scientific">Cirrhinus mrigala</name>
    <name type="common">Mrigala</name>
    <dbReference type="NCBI Taxonomy" id="683832"/>
    <lineage>
        <taxon>Eukaryota</taxon>
        <taxon>Metazoa</taxon>
        <taxon>Chordata</taxon>
        <taxon>Craniata</taxon>
        <taxon>Vertebrata</taxon>
        <taxon>Euteleostomi</taxon>
        <taxon>Actinopterygii</taxon>
        <taxon>Neopterygii</taxon>
        <taxon>Teleostei</taxon>
        <taxon>Ostariophysi</taxon>
        <taxon>Cypriniformes</taxon>
        <taxon>Cyprinidae</taxon>
        <taxon>Labeoninae</taxon>
        <taxon>Labeonini</taxon>
        <taxon>Cirrhinus</taxon>
    </lineage>
</organism>
<dbReference type="InterPro" id="IPR013783">
    <property type="entry name" value="Ig-like_fold"/>
</dbReference>
<keyword evidence="6" id="KW-0732">Signal</keyword>
<dbReference type="EMBL" id="JAMKFB020000015">
    <property type="protein sequence ID" value="KAL0174296.1"/>
    <property type="molecule type" value="Genomic_DNA"/>
</dbReference>
<comment type="similarity">
    <text evidence="3">Belongs to the nectin family.</text>
</comment>
<keyword evidence="13" id="KW-0325">Glycoprotein</keyword>
<keyword evidence="9" id="KW-0965">Cell junction</keyword>
<dbReference type="SUPFAM" id="SSF48726">
    <property type="entry name" value="Immunoglobulin"/>
    <property type="match status" value="1"/>
</dbReference>
<evidence type="ECO:0000256" key="3">
    <source>
        <dbReference type="ARBA" id="ARBA00007810"/>
    </source>
</evidence>
<dbReference type="InterPro" id="IPR007110">
    <property type="entry name" value="Ig-like_dom"/>
</dbReference>
<dbReference type="AlphaFoldDB" id="A0ABD0PKT8"/>
<dbReference type="Pfam" id="PF08205">
    <property type="entry name" value="C2-set_2"/>
    <property type="match status" value="1"/>
</dbReference>
<evidence type="ECO:0000256" key="10">
    <source>
        <dbReference type="ARBA" id="ARBA00022989"/>
    </source>
</evidence>
<evidence type="ECO:0000256" key="14">
    <source>
        <dbReference type="ARBA" id="ARBA00023319"/>
    </source>
</evidence>
<keyword evidence="12" id="KW-1015">Disulfide bond</keyword>
<evidence type="ECO:0000256" key="6">
    <source>
        <dbReference type="ARBA" id="ARBA00022729"/>
    </source>
</evidence>
<keyword evidence="18" id="KW-1185">Reference proteome</keyword>
<evidence type="ECO:0000256" key="8">
    <source>
        <dbReference type="ARBA" id="ARBA00022889"/>
    </source>
</evidence>
<gene>
    <name evidence="17" type="ORF">M9458_030264</name>
</gene>
<keyword evidence="5" id="KW-0812">Transmembrane</keyword>
<evidence type="ECO:0000313" key="18">
    <source>
        <dbReference type="Proteomes" id="UP001529510"/>
    </source>
</evidence>
<keyword evidence="8" id="KW-0130">Cell adhesion</keyword>
<evidence type="ECO:0000256" key="1">
    <source>
        <dbReference type="ARBA" id="ARBA00004162"/>
    </source>
</evidence>
<dbReference type="PANTHER" id="PTHR23277">
    <property type="entry name" value="NECTIN-RELATED"/>
    <property type="match status" value="1"/>
</dbReference>